<dbReference type="PROSITE" id="PS50902">
    <property type="entry name" value="FLAVODOXIN_LIKE"/>
    <property type="match status" value="1"/>
</dbReference>
<evidence type="ECO:0000259" key="5">
    <source>
        <dbReference type="PROSITE" id="PS50902"/>
    </source>
</evidence>
<dbReference type="Gene3D" id="3.40.50.360">
    <property type="match status" value="1"/>
</dbReference>
<dbReference type="Gene3D" id="2.40.30.10">
    <property type="entry name" value="Translation factors"/>
    <property type="match status" value="1"/>
</dbReference>
<dbReference type="AlphaFoldDB" id="A0A4V2EK79"/>
<dbReference type="EC" id="1.6.2.4" evidence="4"/>
<dbReference type="Proteomes" id="UP000291338">
    <property type="component" value="Unassembled WGS sequence"/>
</dbReference>
<dbReference type="SUPFAM" id="SSF52343">
    <property type="entry name" value="Ferredoxin reductase-like, C-terminal NADP-linked domain"/>
    <property type="match status" value="1"/>
</dbReference>
<feature type="domain" description="FAD-binding FR-type" evidence="6">
    <location>
        <begin position="204"/>
        <end position="313"/>
    </location>
</feature>
<dbReference type="PANTHER" id="PTHR19384">
    <property type="entry name" value="NITRIC OXIDE SYNTHASE-RELATED"/>
    <property type="match status" value="1"/>
</dbReference>
<protein>
    <recommendedName>
        <fullName evidence="4">NADPH--hemoprotein reductase</fullName>
        <ecNumber evidence="4">1.6.2.4</ecNumber>
    </recommendedName>
</protein>
<dbReference type="SUPFAM" id="SSF63380">
    <property type="entry name" value="Riboflavin synthase domain-like"/>
    <property type="match status" value="1"/>
</dbReference>
<keyword evidence="1" id="KW-0285">Flavoprotein</keyword>
<dbReference type="InterPro" id="IPR001094">
    <property type="entry name" value="Flavdoxin-like"/>
</dbReference>
<dbReference type="InterPro" id="IPR017938">
    <property type="entry name" value="Riboflavin_synthase-like_b-brl"/>
</dbReference>
<evidence type="ECO:0000256" key="4">
    <source>
        <dbReference type="ARBA" id="ARBA00023797"/>
    </source>
</evidence>
<dbReference type="GO" id="GO:0005829">
    <property type="term" value="C:cytosol"/>
    <property type="evidence" value="ECO:0007669"/>
    <property type="project" value="TreeGrafter"/>
</dbReference>
<keyword evidence="3" id="KW-0813">Transport</keyword>
<dbReference type="GO" id="GO:0050660">
    <property type="term" value="F:flavin adenine dinucleotide binding"/>
    <property type="evidence" value="ECO:0007669"/>
    <property type="project" value="TreeGrafter"/>
</dbReference>
<comment type="caution">
    <text evidence="7">The sequence shown here is derived from an EMBL/GenBank/DDBJ whole genome shotgun (WGS) entry which is preliminary data.</text>
</comment>
<dbReference type="InterPro" id="IPR029039">
    <property type="entry name" value="Flavoprotein-like_sf"/>
</dbReference>
<dbReference type="RefSeq" id="WP_130253908.1">
    <property type="nucleotide sequence ID" value="NZ_PPSX01000006.1"/>
</dbReference>
<proteinExistence type="predicted"/>
<dbReference type="GO" id="GO:0010181">
    <property type="term" value="F:FMN binding"/>
    <property type="evidence" value="ECO:0007669"/>
    <property type="project" value="InterPro"/>
</dbReference>
<dbReference type="Gene3D" id="3.40.50.80">
    <property type="entry name" value="Nucleotide-binding domain of ferredoxin-NADP reductase (FNR) module"/>
    <property type="match status" value="1"/>
</dbReference>
<accession>A0A4V2EK79</accession>
<evidence type="ECO:0000313" key="7">
    <source>
        <dbReference type="EMBL" id="RZQ54908.1"/>
    </source>
</evidence>
<evidence type="ECO:0000256" key="1">
    <source>
        <dbReference type="ARBA" id="ARBA00022630"/>
    </source>
</evidence>
<sequence>MLLASPAVQASLILAGYSAFTFWCYRKPLLTYWQKVKKPKANTIIAYASESGSAAQLSYELEAKFNAQSNHCICLSLNELARYPLTNIDTLLLVVSTYGEGEAPDNGRYFIDHLTSQQPNLAHLKHAILALGDSDYKQFCQFGIDVNDALSHANSQKIFEPVLVDKLAPEAISSWYEKLSDKNILKRNKLEDRVRVQPDLHSKKHTHALTLTSRQQVNVGSPGAPLFEINLTVPSELKWQAGDIAQLHVDNKVREYSIASVPEENQLTLLVREQKHPDGKLGLGSGHLCHHTAINSANNISVRSNPKFHPIDDANKLILIGNGSGLAGLRAHLKHREIKQQKQNWLIYGERCASNDLPWHEQLTAWSKTEHLAQLDFAFSRQTLDSRVEVGQSHTGYVQDALLAQSEQLKTWITEGAAILICGSLQGMAKGVEDTLIQILGSSAFEQLSEEGRYRRDVY</sequence>
<evidence type="ECO:0000259" key="6">
    <source>
        <dbReference type="PROSITE" id="PS51384"/>
    </source>
</evidence>
<dbReference type="PROSITE" id="PS51384">
    <property type="entry name" value="FAD_FR"/>
    <property type="match status" value="1"/>
</dbReference>
<dbReference type="SUPFAM" id="SSF52218">
    <property type="entry name" value="Flavoproteins"/>
    <property type="match status" value="1"/>
</dbReference>
<dbReference type="InterPro" id="IPR039261">
    <property type="entry name" value="FNR_nucleotide-bd"/>
</dbReference>
<dbReference type="InterPro" id="IPR017927">
    <property type="entry name" value="FAD-bd_FR_type"/>
</dbReference>
<evidence type="ECO:0000256" key="2">
    <source>
        <dbReference type="ARBA" id="ARBA00022643"/>
    </source>
</evidence>
<dbReference type="EMBL" id="PPSX01000006">
    <property type="protein sequence ID" value="RZQ54908.1"/>
    <property type="molecule type" value="Genomic_DNA"/>
</dbReference>
<name>A0A4V2EK79_9GAMM</name>
<keyword evidence="3" id="KW-0249">Electron transport</keyword>
<keyword evidence="2" id="KW-0288">FMN</keyword>
<dbReference type="PANTHER" id="PTHR19384:SF17">
    <property type="entry name" value="NADPH--CYTOCHROME P450 REDUCTASE"/>
    <property type="match status" value="1"/>
</dbReference>
<dbReference type="InterPro" id="IPR001433">
    <property type="entry name" value="OxRdtase_FAD/NAD-bd"/>
</dbReference>
<dbReference type="CDD" id="cd06200">
    <property type="entry name" value="SiR_like1"/>
    <property type="match status" value="1"/>
</dbReference>
<feature type="domain" description="Flavodoxin-like" evidence="5">
    <location>
        <begin position="43"/>
        <end position="180"/>
    </location>
</feature>
<evidence type="ECO:0000256" key="3">
    <source>
        <dbReference type="ARBA" id="ARBA00022982"/>
    </source>
</evidence>
<dbReference type="Pfam" id="PF00258">
    <property type="entry name" value="Flavodoxin_1"/>
    <property type="match status" value="1"/>
</dbReference>
<dbReference type="InterPro" id="IPR008254">
    <property type="entry name" value="Flavodoxin/NO_synth"/>
</dbReference>
<evidence type="ECO:0000313" key="8">
    <source>
        <dbReference type="Proteomes" id="UP000291338"/>
    </source>
</evidence>
<dbReference type="GO" id="GO:0003958">
    <property type="term" value="F:NADPH-hemoprotein reductase activity"/>
    <property type="evidence" value="ECO:0007669"/>
    <property type="project" value="UniProtKB-EC"/>
</dbReference>
<dbReference type="Pfam" id="PF00175">
    <property type="entry name" value="NAD_binding_1"/>
    <property type="match status" value="1"/>
</dbReference>
<gene>
    <name evidence="7" type="ORF">C1E23_01650</name>
</gene>
<dbReference type="PRINTS" id="PR00369">
    <property type="entry name" value="FLAVODOXIN"/>
</dbReference>
<reference evidence="7 8" key="1">
    <citation type="submission" date="2018-01" db="EMBL/GenBank/DDBJ databases">
        <title>Co-occurrence of chitin degradation, pigmentation and bioactivity in marine Pseudoalteromonas.</title>
        <authorList>
            <person name="Paulsen S."/>
            <person name="Gram L."/>
            <person name="Machado H."/>
        </authorList>
    </citation>
    <scope>NUCLEOTIDE SEQUENCE [LARGE SCALE GENOMIC DNA]</scope>
    <source>
        <strain evidence="7 8">S3898</strain>
    </source>
</reference>
<organism evidence="7 8">
    <name type="scientific">Pseudoalteromonas phenolica</name>
    <dbReference type="NCBI Taxonomy" id="161398"/>
    <lineage>
        <taxon>Bacteria</taxon>
        <taxon>Pseudomonadati</taxon>
        <taxon>Pseudomonadota</taxon>
        <taxon>Gammaproteobacteria</taxon>
        <taxon>Alteromonadales</taxon>
        <taxon>Pseudoalteromonadaceae</taxon>
        <taxon>Pseudoalteromonas</taxon>
    </lineage>
</organism>